<name>Q8H5M4_ORYSJ</name>
<reference evidence="4" key="4">
    <citation type="journal article" date="2008" name="Nucleic Acids Res.">
        <title>The rice annotation project database (RAP-DB): 2008 update.</title>
        <authorList>
            <consortium name="The rice annotation project (RAP)"/>
        </authorList>
    </citation>
    <scope>GENOME REANNOTATION</scope>
    <source>
        <strain evidence="4">cv. Nipponbare</strain>
    </source>
</reference>
<evidence type="ECO:0000313" key="2">
    <source>
        <dbReference type="EMBL" id="BAC22264.1"/>
    </source>
</evidence>
<sequence>MRCAMINHRLFDHARARVQSAHLLTVNTVPSPLLAALPNVRRCHLPNGEKKTPPKRSRCLHVSTSHRAKAATPMPITPYYYSSGGSNARGRGPSRSGARAAAAATWHGEEQTNGKKGDSLLPQPPKVKPPGAWCWWPAAHAMAP</sequence>
<evidence type="ECO:0000313" key="4">
    <source>
        <dbReference type="Proteomes" id="UP000000763"/>
    </source>
</evidence>
<reference evidence="3" key="1">
    <citation type="submission" date="2001-06" db="EMBL/GenBank/DDBJ databases">
        <title>Oryza sativa nipponbare(GA3) genomic DNA, chromosome 7, BAC clone:OJ1127_E01.</title>
        <authorList>
            <person name="Sasaki T."/>
            <person name="Matsumoto T."/>
            <person name="Yamamoto K."/>
        </authorList>
    </citation>
    <scope>NUCLEOTIDE SEQUENCE</scope>
</reference>
<proteinExistence type="predicted"/>
<dbReference type="AlphaFoldDB" id="Q8H5M4"/>
<reference evidence="4" key="3">
    <citation type="journal article" date="2005" name="Nature">
        <title>The map-based sequence of the rice genome.</title>
        <authorList>
            <consortium name="International rice genome sequencing project (IRGSP)"/>
            <person name="Matsumoto T."/>
            <person name="Wu J."/>
            <person name="Kanamori H."/>
            <person name="Katayose Y."/>
            <person name="Fujisawa M."/>
            <person name="Namiki N."/>
            <person name="Mizuno H."/>
            <person name="Yamamoto K."/>
            <person name="Antonio B.A."/>
            <person name="Baba T."/>
            <person name="Sakata K."/>
            <person name="Nagamura Y."/>
            <person name="Aoki H."/>
            <person name="Arikawa K."/>
            <person name="Arita K."/>
            <person name="Bito T."/>
            <person name="Chiden Y."/>
            <person name="Fujitsuka N."/>
            <person name="Fukunaka R."/>
            <person name="Hamada M."/>
            <person name="Harada C."/>
            <person name="Hayashi A."/>
            <person name="Hijishita S."/>
            <person name="Honda M."/>
            <person name="Hosokawa S."/>
            <person name="Ichikawa Y."/>
            <person name="Idonuma A."/>
            <person name="Iijima M."/>
            <person name="Ikeda M."/>
            <person name="Ikeno M."/>
            <person name="Ito K."/>
            <person name="Ito S."/>
            <person name="Ito T."/>
            <person name="Ito Y."/>
            <person name="Ito Y."/>
            <person name="Iwabuchi A."/>
            <person name="Kamiya K."/>
            <person name="Karasawa W."/>
            <person name="Kurita K."/>
            <person name="Katagiri S."/>
            <person name="Kikuta A."/>
            <person name="Kobayashi H."/>
            <person name="Kobayashi N."/>
            <person name="Machita K."/>
            <person name="Maehara T."/>
            <person name="Masukawa M."/>
            <person name="Mizubayashi T."/>
            <person name="Mukai Y."/>
            <person name="Nagasaki H."/>
            <person name="Nagata Y."/>
            <person name="Naito S."/>
            <person name="Nakashima M."/>
            <person name="Nakama Y."/>
            <person name="Nakamichi Y."/>
            <person name="Nakamura M."/>
            <person name="Meguro A."/>
            <person name="Negishi M."/>
            <person name="Ohta I."/>
            <person name="Ohta T."/>
            <person name="Okamoto M."/>
            <person name="Ono N."/>
            <person name="Saji S."/>
            <person name="Sakaguchi M."/>
            <person name="Sakai K."/>
            <person name="Shibata M."/>
            <person name="Shimokawa T."/>
            <person name="Song J."/>
            <person name="Takazaki Y."/>
            <person name="Terasawa K."/>
            <person name="Tsugane M."/>
            <person name="Tsuji K."/>
            <person name="Ueda S."/>
            <person name="Waki K."/>
            <person name="Yamagata H."/>
            <person name="Yamamoto M."/>
            <person name="Yamamoto S."/>
            <person name="Yamane H."/>
            <person name="Yoshiki S."/>
            <person name="Yoshihara R."/>
            <person name="Yukawa K."/>
            <person name="Zhong H."/>
            <person name="Yano M."/>
            <person name="Yuan Q."/>
            <person name="Ouyang S."/>
            <person name="Liu J."/>
            <person name="Jones K.M."/>
            <person name="Gansberger K."/>
            <person name="Moffat K."/>
            <person name="Hill J."/>
            <person name="Bera J."/>
            <person name="Fadrosh D."/>
            <person name="Jin S."/>
            <person name="Johri S."/>
            <person name="Kim M."/>
            <person name="Overton L."/>
            <person name="Reardon M."/>
            <person name="Tsitrin T."/>
            <person name="Vuong H."/>
            <person name="Weaver B."/>
            <person name="Ciecko A."/>
            <person name="Tallon L."/>
            <person name="Jackson J."/>
            <person name="Pai G."/>
            <person name="Aken S.V."/>
            <person name="Utterback T."/>
            <person name="Reidmuller S."/>
            <person name="Feldblyum T."/>
            <person name="Hsiao J."/>
            <person name="Zismann V."/>
            <person name="Iobst S."/>
            <person name="de Vazeille A.R."/>
            <person name="Buell C.R."/>
            <person name="Ying K."/>
            <person name="Li Y."/>
            <person name="Lu T."/>
            <person name="Huang Y."/>
            <person name="Zhao Q."/>
            <person name="Feng Q."/>
            <person name="Zhang L."/>
            <person name="Zhu J."/>
            <person name="Weng Q."/>
            <person name="Mu J."/>
            <person name="Lu Y."/>
            <person name="Fan D."/>
            <person name="Liu Y."/>
            <person name="Guan J."/>
            <person name="Zhang Y."/>
            <person name="Yu S."/>
            <person name="Liu X."/>
            <person name="Zhang Y."/>
            <person name="Hong G."/>
            <person name="Han B."/>
            <person name="Choisne N."/>
            <person name="Demange N."/>
            <person name="Orjeda G."/>
            <person name="Samain S."/>
            <person name="Cattolico L."/>
            <person name="Pelletier E."/>
            <person name="Couloux A."/>
            <person name="Segurens B."/>
            <person name="Wincker P."/>
            <person name="D'Hont A."/>
            <person name="Scarpelli C."/>
            <person name="Weissenbach J."/>
            <person name="Salanoubat M."/>
            <person name="Quetier F."/>
            <person name="Yu Y."/>
            <person name="Kim H.R."/>
            <person name="Rambo T."/>
            <person name="Currie J."/>
            <person name="Collura K."/>
            <person name="Luo M."/>
            <person name="Yang T."/>
            <person name="Ammiraju J.S.S."/>
            <person name="Engler F."/>
            <person name="Soderlund C."/>
            <person name="Wing R.A."/>
            <person name="Palmer L.E."/>
            <person name="de la Bastide M."/>
            <person name="Spiegel L."/>
            <person name="Nascimento L."/>
            <person name="Zutavern T."/>
            <person name="O'Shaughnessy A."/>
            <person name="Dike S."/>
            <person name="Dedhia N."/>
            <person name="Preston R."/>
            <person name="Balija V."/>
            <person name="McCombie W.R."/>
            <person name="Chow T."/>
            <person name="Chen H."/>
            <person name="Chung M."/>
            <person name="Chen C."/>
            <person name="Shaw J."/>
            <person name="Wu H."/>
            <person name="Hsiao K."/>
            <person name="Chao Y."/>
            <person name="Chu M."/>
            <person name="Cheng C."/>
            <person name="Hour A."/>
            <person name="Lee P."/>
            <person name="Lin S."/>
            <person name="Lin Y."/>
            <person name="Liou J."/>
            <person name="Liu S."/>
            <person name="Hsing Y."/>
            <person name="Raghuvanshi S."/>
            <person name="Mohanty A."/>
            <person name="Bharti A.K."/>
            <person name="Gaur A."/>
            <person name="Gupta V."/>
            <person name="Kumar D."/>
            <person name="Ravi V."/>
            <person name="Vij S."/>
            <person name="Kapur A."/>
            <person name="Khurana P."/>
            <person name="Khurana P."/>
            <person name="Khurana J.P."/>
            <person name="Tyagi A.K."/>
            <person name="Gaikwad K."/>
            <person name="Singh A."/>
            <person name="Dalal V."/>
            <person name="Srivastava S."/>
            <person name="Dixit A."/>
            <person name="Pal A.K."/>
            <person name="Ghazi I.A."/>
            <person name="Yadav M."/>
            <person name="Pandit A."/>
            <person name="Bhargava A."/>
            <person name="Sureshbabu K."/>
            <person name="Batra K."/>
            <person name="Sharma T.R."/>
            <person name="Mohapatra T."/>
            <person name="Singh N.K."/>
            <person name="Messing J."/>
            <person name="Nelson A.B."/>
            <person name="Fuks G."/>
            <person name="Kavchok S."/>
            <person name="Keizer G."/>
            <person name="Linton E."/>
            <person name="Llaca V."/>
            <person name="Song R."/>
            <person name="Tanyolac B."/>
            <person name="Young S."/>
            <person name="Ho-Il K."/>
            <person name="Hahn J.H."/>
            <person name="Sangsakoo G."/>
            <person name="Vanavichit A."/>
            <person name="de Mattos Luiz.A.T."/>
            <person name="Zimmer P.D."/>
            <person name="Malone G."/>
            <person name="Dellagostin O."/>
            <person name="de Oliveira A.C."/>
            <person name="Bevan M."/>
            <person name="Bancroft I."/>
            <person name="Minx P."/>
            <person name="Cordum H."/>
            <person name="Wilson R."/>
            <person name="Cheng Z."/>
            <person name="Jin W."/>
            <person name="Jiang J."/>
            <person name="Leong S.A."/>
            <person name="Iwama H."/>
            <person name="Gojobori T."/>
            <person name="Itoh T."/>
            <person name="Niimura Y."/>
            <person name="Fujii Y."/>
            <person name="Habara T."/>
            <person name="Sakai H."/>
            <person name="Sato Y."/>
            <person name="Wilson G."/>
            <person name="Kumar K."/>
            <person name="McCouch S."/>
            <person name="Juretic N."/>
            <person name="Hoen D."/>
            <person name="Wright S."/>
            <person name="Bruskiewich R."/>
            <person name="Bureau T."/>
            <person name="Miyao A."/>
            <person name="Hirochika H."/>
            <person name="Nishikawa T."/>
            <person name="Kadowaki K."/>
            <person name="Sugiura M."/>
            <person name="Burr B."/>
            <person name="Sasaki T."/>
        </authorList>
    </citation>
    <scope>NUCLEOTIDE SEQUENCE [LARGE SCALE GENOMIC DNA]</scope>
    <source>
        <strain evidence="4">cv. Nipponbare</strain>
    </source>
</reference>
<feature type="compositionally biased region" description="Low complexity" evidence="1">
    <location>
        <begin position="82"/>
        <end position="104"/>
    </location>
</feature>
<dbReference type="EMBL" id="AP003803">
    <property type="protein sequence ID" value="BAC22264.1"/>
    <property type="molecule type" value="Genomic_DNA"/>
</dbReference>
<feature type="compositionally biased region" description="Basic and acidic residues" evidence="1">
    <location>
        <begin position="107"/>
        <end position="118"/>
    </location>
</feature>
<organism evidence="2 4">
    <name type="scientific">Oryza sativa subsp. japonica</name>
    <name type="common">Rice</name>
    <dbReference type="NCBI Taxonomy" id="39947"/>
    <lineage>
        <taxon>Eukaryota</taxon>
        <taxon>Viridiplantae</taxon>
        <taxon>Streptophyta</taxon>
        <taxon>Embryophyta</taxon>
        <taxon>Tracheophyta</taxon>
        <taxon>Spermatophyta</taxon>
        <taxon>Magnoliopsida</taxon>
        <taxon>Liliopsida</taxon>
        <taxon>Poales</taxon>
        <taxon>Poaceae</taxon>
        <taxon>BOP clade</taxon>
        <taxon>Oryzoideae</taxon>
        <taxon>Oryzeae</taxon>
        <taxon>Oryzinae</taxon>
        <taxon>Oryza</taxon>
        <taxon>Oryza sativa</taxon>
    </lineage>
</organism>
<feature type="compositionally biased region" description="Basic residues" evidence="1">
    <location>
        <begin position="53"/>
        <end position="67"/>
    </location>
</feature>
<dbReference type="EMBL" id="AP003747">
    <property type="protein sequence ID" value="BAD30171.1"/>
    <property type="molecule type" value="Genomic_DNA"/>
</dbReference>
<gene>
    <name evidence="2" type="primary">OJ1060_D03.105</name>
    <name evidence="3" type="synonym">OJ1127_E01.130</name>
</gene>
<dbReference type="Proteomes" id="UP000000763">
    <property type="component" value="Chromosome 7"/>
</dbReference>
<reference evidence="2" key="2">
    <citation type="submission" date="2001-07" db="EMBL/GenBank/DDBJ databases">
        <title>Oryza sativa nipponbare(GA3) genomic DNA, chromosome 7, BAC clone:OJ1060_D03.</title>
        <authorList>
            <person name="Sasaki T."/>
            <person name="Matsumoto T."/>
            <person name="Yamamoto K."/>
        </authorList>
    </citation>
    <scope>NUCLEOTIDE SEQUENCE</scope>
</reference>
<feature type="region of interest" description="Disordered" evidence="1">
    <location>
        <begin position="45"/>
        <end position="67"/>
    </location>
</feature>
<accession>Q8H5M4</accession>
<feature type="region of interest" description="Disordered" evidence="1">
    <location>
        <begin position="82"/>
        <end position="124"/>
    </location>
</feature>
<evidence type="ECO:0000256" key="1">
    <source>
        <dbReference type="SAM" id="MobiDB-lite"/>
    </source>
</evidence>
<protein>
    <submittedName>
        <fullName evidence="2">Uncharacterized protein</fullName>
    </submittedName>
</protein>
<evidence type="ECO:0000313" key="3">
    <source>
        <dbReference type="EMBL" id="BAD30171.1"/>
    </source>
</evidence>